<dbReference type="Gene3D" id="3.40.50.2020">
    <property type="match status" value="1"/>
</dbReference>
<dbReference type="SUPFAM" id="SSF53271">
    <property type="entry name" value="PRTase-like"/>
    <property type="match status" value="1"/>
</dbReference>
<dbReference type="RefSeq" id="WP_136400360.1">
    <property type="nucleotide sequence ID" value="NZ_CP036295.1"/>
</dbReference>
<dbReference type="Pfam" id="PF18912">
    <property type="entry name" value="DZR_2"/>
    <property type="match status" value="1"/>
</dbReference>
<protein>
    <submittedName>
        <fullName evidence="5">ComF family protein</fullName>
    </submittedName>
</protein>
<accession>A0A4P7UMP6</accession>
<dbReference type="InterPro" id="IPR044005">
    <property type="entry name" value="DZR_2"/>
</dbReference>
<dbReference type="InterPro" id="IPR000836">
    <property type="entry name" value="PRTase_dom"/>
</dbReference>
<proteinExistence type="inferred from homology"/>
<dbReference type="EMBL" id="CP036295">
    <property type="protein sequence ID" value="QCC86258.1"/>
    <property type="molecule type" value="Genomic_DNA"/>
</dbReference>
<evidence type="ECO:0000256" key="1">
    <source>
        <dbReference type="ARBA" id="ARBA00008007"/>
    </source>
</evidence>
<dbReference type="InterPro" id="IPR051910">
    <property type="entry name" value="ComF/GntX_DNA_util-trans"/>
</dbReference>
<dbReference type="PANTHER" id="PTHR47505:SF1">
    <property type="entry name" value="DNA UTILIZATION PROTEIN YHGH"/>
    <property type="match status" value="1"/>
</dbReference>
<evidence type="ECO:0000313" key="5">
    <source>
        <dbReference type="EMBL" id="QCC86258.1"/>
    </source>
</evidence>
<evidence type="ECO:0000256" key="2">
    <source>
        <dbReference type="SAM" id="MobiDB-lite"/>
    </source>
</evidence>
<evidence type="ECO:0000313" key="6">
    <source>
        <dbReference type="Proteomes" id="UP000297065"/>
    </source>
</evidence>
<feature type="domain" description="Double zinc ribbon" evidence="4">
    <location>
        <begin position="77"/>
        <end position="119"/>
    </location>
</feature>
<dbReference type="PANTHER" id="PTHR47505">
    <property type="entry name" value="DNA UTILIZATION PROTEIN YHGH"/>
    <property type="match status" value="1"/>
</dbReference>
<sequence>MPSRSTPLQHRRTGFFGQRPLGLAASLAAWLARWQNLLGLAQNRCVHCLRPFSAPDAALYESAAAPASVYAPMSAPAAETRLCPDCLTLLAPYVGPHCPRCGLPPANPHEGNVVCGACLQNPPPWSGIAFHGLYRGALRHTLLRLKFDGHLYLAPLLGGFLLDAVGCLPRPDVIIAVPQHPEHLRRRGYNQAHELAKALHGLSGVPLGTRMLARPVPGKEQEQLNAMARRSNVQHSFAAEPAVNGLRVWLVDDVLTTGSTMAAAARALLAGGAARVDAVFAARTPLNSAPQPTDVQSTPPCRTSTT</sequence>
<name>A0A4P7UMP6_DESDE</name>
<comment type="similarity">
    <text evidence="1">Belongs to the ComF/GntX family.</text>
</comment>
<feature type="domain" description="Phosphoribosyltransferase" evidence="3">
    <location>
        <begin position="192"/>
        <end position="282"/>
    </location>
</feature>
<dbReference type="OrthoDB" id="9779910at2"/>
<feature type="region of interest" description="Disordered" evidence="2">
    <location>
        <begin position="286"/>
        <end position="306"/>
    </location>
</feature>
<evidence type="ECO:0000259" key="4">
    <source>
        <dbReference type="Pfam" id="PF18912"/>
    </source>
</evidence>
<gene>
    <name evidence="5" type="ORF">DDIC_10320</name>
</gene>
<dbReference type="Pfam" id="PF00156">
    <property type="entry name" value="Pribosyltran"/>
    <property type="match status" value="1"/>
</dbReference>
<reference evidence="5 6" key="1">
    <citation type="submission" date="2019-02" db="EMBL/GenBank/DDBJ databases">
        <title>Complete Genome Sequence of Desulfovibrio desulfuricans IC1, a Sulfonate Utilizing Anaerobe.</title>
        <authorList>
            <person name="Day L.A."/>
            <person name="De Leon K.B."/>
            <person name="Wall J.D."/>
        </authorList>
    </citation>
    <scope>NUCLEOTIDE SEQUENCE [LARGE SCALE GENOMIC DNA]</scope>
    <source>
        <strain evidence="5 6">IC1</strain>
    </source>
</reference>
<dbReference type="AlphaFoldDB" id="A0A4P7UMP6"/>
<organism evidence="5 6">
    <name type="scientific">Desulfovibrio desulfuricans</name>
    <dbReference type="NCBI Taxonomy" id="876"/>
    <lineage>
        <taxon>Bacteria</taxon>
        <taxon>Pseudomonadati</taxon>
        <taxon>Thermodesulfobacteriota</taxon>
        <taxon>Desulfovibrionia</taxon>
        <taxon>Desulfovibrionales</taxon>
        <taxon>Desulfovibrionaceae</taxon>
        <taxon>Desulfovibrio</taxon>
    </lineage>
</organism>
<evidence type="ECO:0000259" key="3">
    <source>
        <dbReference type="Pfam" id="PF00156"/>
    </source>
</evidence>
<dbReference type="InterPro" id="IPR029057">
    <property type="entry name" value="PRTase-like"/>
</dbReference>
<dbReference type="Proteomes" id="UP000297065">
    <property type="component" value="Chromosome"/>
</dbReference>
<dbReference type="CDD" id="cd06223">
    <property type="entry name" value="PRTases_typeI"/>
    <property type="match status" value="1"/>
</dbReference>